<dbReference type="AlphaFoldDB" id="A0AA36FWU1"/>
<accession>A0AA36FWU1</accession>
<evidence type="ECO:0000256" key="1">
    <source>
        <dbReference type="ARBA" id="ARBA00022729"/>
    </source>
</evidence>
<dbReference type="Proteomes" id="UP001177023">
    <property type="component" value="Unassembled WGS sequence"/>
</dbReference>
<dbReference type="SUPFAM" id="SSF63707">
    <property type="entry name" value="Ganglioside M2 (gm2) activator"/>
    <property type="match status" value="1"/>
</dbReference>
<proteinExistence type="predicted"/>
<sequence>MPGRMDVEGLDHASTVAPVNPLAHFPKYWKGHYEDVELRFCLPDIKRIMEWQGISESALERILATSGVDASGAPKLSLFVTVYVFDKNVTSLLQSQRRLEAKIREQKHLAFDDQLESKTYWNLPFNQVIKRQAGYHQPCGHSSKAKWTKKLEFESGNGRKGPKLEKLEGGGNCYAVGGQVKVLEEFSGDFSIYLEIRNSANKRAVPESCQNQGADGCGGFGSCLYCHACQAFSDVQGVRAELQLDGKAMKCSDGLKKGVYENLRLVFCLPKIDEILKSQGLNQDQFLQLLGSEQMQTQQRIESVYKKTKKSFFKDEPLPADVYWSLPFNKMIKEQSTYVACHKIYGNIKINK</sequence>
<feature type="non-terminal residue" evidence="2">
    <location>
        <position position="1"/>
    </location>
</feature>
<dbReference type="PANTHER" id="PTHR37976:SF1">
    <property type="entry name" value="PROTEIN CBG16926"/>
    <property type="match status" value="1"/>
</dbReference>
<reference evidence="2" key="1">
    <citation type="submission" date="2023-06" db="EMBL/GenBank/DDBJ databases">
        <authorList>
            <person name="Delattre M."/>
        </authorList>
    </citation>
    <scope>NUCLEOTIDE SEQUENCE</scope>
    <source>
        <strain evidence="2">AF72</strain>
    </source>
</reference>
<dbReference type="PANTHER" id="PTHR37976">
    <property type="entry name" value="PROTEIN CBG16927"/>
    <property type="match status" value="1"/>
</dbReference>
<keyword evidence="1" id="KW-0732">Signal</keyword>
<protein>
    <submittedName>
        <fullName evidence="2">Uncharacterized protein</fullName>
    </submittedName>
</protein>
<comment type="caution">
    <text evidence="2">The sequence shown here is derived from an EMBL/GenBank/DDBJ whole genome shotgun (WGS) entry which is preliminary data.</text>
</comment>
<name>A0AA36FWU1_9BILA</name>
<dbReference type="InterPro" id="IPR036846">
    <property type="entry name" value="GM2-AP_sf"/>
</dbReference>
<organism evidence="2 3">
    <name type="scientific">Mesorhabditis spiculigera</name>
    <dbReference type="NCBI Taxonomy" id="96644"/>
    <lineage>
        <taxon>Eukaryota</taxon>
        <taxon>Metazoa</taxon>
        <taxon>Ecdysozoa</taxon>
        <taxon>Nematoda</taxon>
        <taxon>Chromadorea</taxon>
        <taxon>Rhabditida</taxon>
        <taxon>Rhabditina</taxon>
        <taxon>Rhabditomorpha</taxon>
        <taxon>Rhabditoidea</taxon>
        <taxon>Rhabditidae</taxon>
        <taxon>Mesorhabditinae</taxon>
        <taxon>Mesorhabditis</taxon>
    </lineage>
</organism>
<dbReference type="EMBL" id="CATQJA010001562">
    <property type="protein sequence ID" value="CAJ0567787.1"/>
    <property type="molecule type" value="Genomic_DNA"/>
</dbReference>
<evidence type="ECO:0000313" key="2">
    <source>
        <dbReference type="EMBL" id="CAJ0567787.1"/>
    </source>
</evidence>
<gene>
    <name evidence="2" type="ORF">MSPICULIGERA_LOCUS6325</name>
</gene>
<keyword evidence="3" id="KW-1185">Reference proteome</keyword>
<evidence type="ECO:0000313" key="3">
    <source>
        <dbReference type="Proteomes" id="UP001177023"/>
    </source>
</evidence>